<evidence type="ECO:0000313" key="2">
    <source>
        <dbReference type="EMBL" id="CCC41898.1"/>
    </source>
</evidence>
<proteinExistence type="predicted"/>
<accession>G0LN92</accession>
<dbReference type="KEGG" id="hwc:Hqrw_5022"/>
<feature type="coiled-coil region" evidence="1">
    <location>
        <begin position="430"/>
        <end position="461"/>
    </location>
</feature>
<feature type="coiled-coil region" evidence="1">
    <location>
        <begin position="333"/>
        <end position="363"/>
    </location>
</feature>
<dbReference type="EMBL" id="FR746100">
    <property type="protein sequence ID" value="CCC41898.1"/>
    <property type="molecule type" value="Genomic_DNA"/>
</dbReference>
<evidence type="ECO:0000256" key="1">
    <source>
        <dbReference type="SAM" id="Coils"/>
    </source>
</evidence>
<feature type="coiled-coil region" evidence="1">
    <location>
        <begin position="533"/>
        <end position="560"/>
    </location>
</feature>
<geneLocation type="plasmid" evidence="2 3">
    <name>PL100</name>
</geneLocation>
<dbReference type="RefSeq" id="WP_014554893.1">
    <property type="nucleotide sequence ID" value="NC_017457.1"/>
</dbReference>
<dbReference type="AlphaFoldDB" id="G0LN92"/>
<name>G0LN92_HALWC</name>
<reference evidence="2 3" key="1">
    <citation type="journal article" date="2011" name="PLoS ONE">
        <title>Haloquadratum walsbyi: limited diversity in a global pond.</title>
        <authorList>
            <person name="Dyall-Smith M."/>
            <person name="Pfeiffer F."/>
            <person name="Klee K."/>
            <person name="Palm P."/>
            <person name="Gross K."/>
            <person name="Schuster S.C."/>
            <person name="Rampp M."/>
            <person name="Oesterhelt D."/>
        </authorList>
    </citation>
    <scope>NUCLEOTIDE SEQUENCE [LARGE SCALE GENOMIC DNA]</scope>
    <source>
        <strain evidence="3">DSM 16854 / JCM 12705 / C23</strain>
        <plasmid evidence="3">Plasmid PL100</plasmid>
    </source>
</reference>
<dbReference type="GeneID" id="12445529"/>
<dbReference type="OrthoDB" id="386208at2157"/>
<sequence>MKTSVYPIPCGEGSIEEVVDPFLEAEINQRAFSKDDLFMILLLNPSTSEYEGTNKNADYKDIVTTHIKSKESRIRIAYELDKLTVALLDERRLSNFAISLLYNVLEQNPVADPTSVMTDEQNLTDEDIRKVDYYLPKINDQVQDLITEQQQEFENQMSSLLPVSPNNKIASNLYRRLSDNIQSDGAIIDYLILTAAADEDREGVQSLLGSIRNIDLEKKLLSGDYTSNISGYQRIIQNSYNKKQSEFFDDFETGIDLYRDSTTSAELLRILRELDSDISINSEQNQSRSAYQYEPTLTQLLTAQIDGNNQIIKWILQAVNIIRLIQDNERSVLDSYQTQHTELESTLDEIDENFNRIDELQENYPKGKISYDDTTIDHAREMIREVKQSNSLLIKFIFGYDMDFRTSAYTTAQTRLRDTKSRIDNGIGKLRNQTIEINKLQTSLENELDTIDQSYEDIERTSVVVDIPERDDIKRVFQDEWLSEIESLKRELPMLDFGSQSEDIRRTQQEDWQQVIAETRNELQSLRAFADDLSKFSDQINQIENIRDNTRQEFQQIHDKIQ</sequence>
<keyword evidence="2" id="KW-0614">Plasmid</keyword>
<dbReference type="Proteomes" id="UP000007954">
    <property type="component" value="Plasmid PL100"/>
</dbReference>
<gene>
    <name evidence="2" type="ordered locus">Hqrw_5022</name>
</gene>
<evidence type="ECO:0000313" key="3">
    <source>
        <dbReference type="Proteomes" id="UP000007954"/>
    </source>
</evidence>
<protein>
    <submittedName>
        <fullName evidence="2">Uncharacterized protein</fullName>
    </submittedName>
</protein>
<dbReference type="HOGENOM" id="CLU_484533_0_0_2"/>
<organism evidence="2 3">
    <name type="scientific">Haloquadratum walsbyi (strain DSM 16854 / JCM 12705 / C23)</name>
    <dbReference type="NCBI Taxonomy" id="768065"/>
    <lineage>
        <taxon>Archaea</taxon>
        <taxon>Methanobacteriati</taxon>
        <taxon>Methanobacteriota</taxon>
        <taxon>Stenosarchaea group</taxon>
        <taxon>Halobacteria</taxon>
        <taxon>Halobacteriales</taxon>
        <taxon>Haloferacaceae</taxon>
        <taxon>Haloquadratum</taxon>
    </lineage>
</organism>
<keyword evidence="1" id="KW-0175">Coiled coil</keyword>